<dbReference type="InterPro" id="IPR022078">
    <property type="entry name" value="CD99L2"/>
</dbReference>
<dbReference type="AlphaFoldDB" id="A0A7J5ZZF4"/>
<dbReference type="GO" id="GO:0072683">
    <property type="term" value="P:T cell extravasation"/>
    <property type="evidence" value="ECO:0007669"/>
    <property type="project" value="TreeGrafter"/>
</dbReference>
<keyword evidence="11" id="KW-1185">Reference proteome</keyword>
<dbReference type="PANTHER" id="PTHR15076:SF15">
    <property type="entry name" value="CD99 ANTIGEN"/>
    <property type="match status" value="1"/>
</dbReference>
<organism evidence="10 11">
    <name type="scientific">Ameiurus melas</name>
    <name type="common">Black bullhead</name>
    <name type="synonym">Silurus melas</name>
    <dbReference type="NCBI Taxonomy" id="219545"/>
    <lineage>
        <taxon>Eukaryota</taxon>
        <taxon>Metazoa</taxon>
        <taxon>Chordata</taxon>
        <taxon>Craniata</taxon>
        <taxon>Vertebrata</taxon>
        <taxon>Euteleostomi</taxon>
        <taxon>Actinopterygii</taxon>
        <taxon>Neopterygii</taxon>
        <taxon>Teleostei</taxon>
        <taxon>Ostariophysi</taxon>
        <taxon>Siluriformes</taxon>
        <taxon>Ictaluridae</taxon>
        <taxon>Ameiurus</taxon>
    </lineage>
</organism>
<dbReference type="GO" id="GO:0005886">
    <property type="term" value="C:plasma membrane"/>
    <property type="evidence" value="ECO:0007669"/>
    <property type="project" value="TreeGrafter"/>
</dbReference>
<reference evidence="10 11" key="1">
    <citation type="submission" date="2020-02" db="EMBL/GenBank/DDBJ databases">
        <title>A chromosome-scale genome assembly of the black bullhead catfish (Ameiurus melas).</title>
        <authorList>
            <person name="Wen M."/>
            <person name="Zham M."/>
            <person name="Cabau C."/>
            <person name="Klopp C."/>
            <person name="Donnadieu C."/>
            <person name="Roques C."/>
            <person name="Bouchez O."/>
            <person name="Lampietro C."/>
            <person name="Jouanno E."/>
            <person name="Herpin A."/>
            <person name="Louis A."/>
            <person name="Berthelot C."/>
            <person name="Parey E."/>
            <person name="Roest-Crollius H."/>
            <person name="Braasch I."/>
            <person name="Postlethwait J."/>
            <person name="Robinson-Rechavi M."/>
            <person name="Echchiki A."/>
            <person name="Begum T."/>
            <person name="Montfort J."/>
            <person name="Schartl M."/>
            <person name="Bobe J."/>
            <person name="Guiguen Y."/>
        </authorList>
    </citation>
    <scope>NUCLEOTIDE SEQUENCE [LARGE SCALE GENOMIC DNA]</scope>
    <source>
        <strain evidence="10">M_S1</strain>
        <tissue evidence="10">Blood</tissue>
    </source>
</reference>
<dbReference type="GO" id="GO:0034109">
    <property type="term" value="P:homotypic cell-cell adhesion"/>
    <property type="evidence" value="ECO:0007669"/>
    <property type="project" value="TreeGrafter"/>
</dbReference>
<accession>A0A7J5ZZF4</accession>
<comment type="similarity">
    <text evidence="2">Belongs to the CD99 family.</text>
</comment>
<keyword evidence="6 8" id="KW-0472">Membrane</keyword>
<evidence type="ECO:0000256" key="2">
    <source>
        <dbReference type="ARBA" id="ARBA00008763"/>
    </source>
</evidence>
<feature type="compositionally biased region" description="Basic and acidic residues" evidence="7">
    <location>
        <begin position="104"/>
        <end position="118"/>
    </location>
</feature>
<feature type="transmembrane region" description="Helical" evidence="8">
    <location>
        <begin position="125"/>
        <end position="146"/>
    </location>
</feature>
<dbReference type="PANTHER" id="PTHR15076">
    <property type="entry name" value="CD99/MIC2 PROTEIN RELATED"/>
    <property type="match status" value="1"/>
</dbReference>
<feature type="compositionally biased region" description="Basic and acidic residues" evidence="7">
    <location>
        <begin position="57"/>
        <end position="67"/>
    </location>
</feature>
<protein>
    <recommendedName>
        <fullName evidence="12">CD99 antigen-like protein 2</fullName>
    </recommendedName>
</protein>
<sequence length="190" mass="19844">MTPYVWILLFGALALTNAQDLDLSDALGDDEPTPTPAVKPPKAGGDDLDLSDALLPDPEKPKDKDPKQPAVPAQGGGDLSDSDLLGVGEDGYQPDPGRGSRAGDNTDDRSDTQDDQPRAAEGGQMAGIISAVAVAIFGAASSYFAYQKKKLCFKVQGGTDPESGVNQSGMQSDPQSKLSYKSFTSFILGH</sequence>
<evidence type="ECO:0000313" key="11">
    <source>
        <dbReference type="Proteomes" id="UP000593565"/>
    </source>
</evidence>
<feature type="chain" id="PRO_5029658770" description="CD99 antigen-like protein 2" evidence="9">
    <location>
        <begin position="19"/>
        <end position="190"/>
    </location>
</feature>
<evidence type="ECO:0000256" key="6">
    <source>
        <dbReference type="ARBA" id="ARBA00023136"/>
    </source>
</evidence>
<evidence type="ECO:0000256" key="4">
    <source>
        <dbReference type="ARBA" id="ARBA00022729"/>
    </source>
</evidence>
<dbReference type="Proteomes" id="UP000593565">
    <property type="component" value="Unassembled WGS sequence"/>
</dbReference>
<comment type="caution">
    <text evidence="10">The sequence shown here is derived from an EMBL/GenBank/DDBJ whole genome shotgun (WGS) entry which is preliminary data.</text>
</comment>
<name>A0A7J5ZZF4_AMEME</name>
<dbReference type="GO" id="GO:2000391">
    <property type="term" value="P:positive regulation of neutrophil extravasation"/>
    <property type="evidence" value="ECO:0007669"/>
    <property type="project" value="TreeGrafter"/>
</dbReference>
<gene>
    <name evidence="10" type="ORF">AMELA_G00232820</name>
</gene>
<dbReference type="Pfam" id="PF12301">
    <property type="entry name" value="CD99L2"/>
    <property type="match status" value="1"/>
</dbReference>
<keyword evidence="3 8" id="KW-0812">Transmembrane</keyword>
<evidence type="ECO:0000256" key="7">
    <source>
        <dbReference type="SAM" id="MobiDB-lite"/>
    </source>
</evidence>
<feature type="signal peptide" evidence="9">
    <location>
        <begin position="1"/>
        <end position="18"/>
    </location>
</feature>
<feature type="compositionally biased region" description="Low complexity" evidence="7">
    <location>
        <begin position="82"/>
        <end position="91"/>
    </location>
</feature>
<evidence type="ECO:0000256" key="3">
    <source>
        <dbReference type="ARBA" id="ARBA00022692"/>
    </source>
</evidence>
<evidence type="ECO:0000256" key="1">
    <source>
        <dbReference type="ARBA" id="ARBA00004479"/>
    </source>
</evidence>
<evidence type="ECO:0000256" key="8">
    <source>
        <dbReference type="SAM" id="Phobius"/>
    </source>
</evidence>
<evidence type="ECO:0000313" key="10">
    <source>
        <dbReference type="EMBL" id="KAF4075291.1"/>
    </source>
</evidence>
<evidence type="ECO:0008006" key="12">
    <source>
        <dbReference type="Google" id="ProtNLM"/>
    </source>
</evidence>
<keyword evidence="5 8" id="KW-1133">Transmembrane helix</keyword>
<keyword evidence="4 9" id="KW-0732">Signal</keyword>
<evidence type="ECO:0000256" key="9">
    <source>
        <dbReference type="SAM" id="SignalP"/>
    </source>
</evidence>
<proteinExistence type="inferred from homology"/>
<evidence type="ECO:0000256" key="5">
    <source>
        <dbReference type="ARBA" id="ARBA00022989"/>
    </source>
</evidence>
<comment type="subcellular location">
    <subcellularLocation>
        <location evidence="1">Membrane</location>
        <topology evidence="1">Single-pass type I membrane protein</topology>
    </subcellularLocation>
</comment>
<feature type="region of interest" description="Disordered" evidence="7">
    <location>
        <begin position="24"/>
        <end position="121"/>
    </location>
</feature>
<dbReference type="EMBL" id="JAAGNN010000021">
    <property type="protein sequence ID" value="KAF4075291.1"/>
    <property type="molecule type" value="Genomic_DNA"/>
</dbReference>